<accession>A0A5N6TFE4</accession>
<dbReference type="PANTHER" id="PTHR24189">
    <property type="entry name" value="MYOTROPHIN"/>
    <property type="match status" value="1"/>
</dbReference>
<gene>
    <name evidence="4" type="ORF">BDV25DRAFT_170815</name>
</gene>
<keyword evidence="5" id="KW-1185">Reference proteome</keyword>
<dbReference type="PROSITE" id="PS50088">
    <property type="entry name" value="ANK_REPEAT"/>
    <property type="match status" value="1"/>
</dbReference>
<keyword evidence="2 3" id="KW-0040">ANK repeat</keyword>
<dbReference type="SUPFAM" id="SSF48403">
    <property type="entry name" value="Ankyrin repeat"/>
    <property type="match status" value="1"/>
</dbReference>
<organism evidence="4 5">
    <name type="scientific">Aspergillus avenaceus</name>
    <dbReference type="NCBI Taxonomy" id="36643"/>
    <lineage>
        <taxon>Eukaryota</taxon>
        <taxon>Fungi</taxon>
        <taxon>Dikarya</taxon>
        <taxon>Ascomycota</taxon>
        <taxon>Pezizomycotina</taxon>
        <taxon>Eurotiomycetes</taxon>
        <taxon>Eurotiomycetidae</taxon>
        <taxon>Eurotiales</taxon>
        <taxon>Aspergillaceae</taxon>
        <taxon>Aspergillus</taxon>
        <taxon>Aspergillus subgen. Circumdati</taxon>
    </lineage>
</organism>
<dbReference type="Pfam" id="PF12796">
    <property type="entry name" value="Ank_2"/>
    <property type="match status" value="1"/>
</dbReference>
<sequence length="254" mass="28433">MRNLTKELRIAIDGDDIDSIKRLLDEGAPMITEHFALATRMRRHDVLRLFLDRGWDINADVDSLIPSAVVYTFNDTTLLEWSLKHGADSNKCSRIRDCTPLSYAVLEGPFEAIEILLRSGGSATQGQLLHYAAMRKSMDCLRVLEFIYSQIPGADASSINKLLDEDSPTDFAMNYRAGLGTPLHYAALAGSLDSVKFLVEKGGDPWLLDPYRRTALSWAVYNKQKEVVQFLESLRDSTLSNTQKQEPHSIGIVV</sequence>
<dbReference type="InterPro" id="IPR002110">
    <property type="entry name" value="Ankyrin_rpt"/>
</dbReference>
<protein>
    <submittedName>
        <fullName evidence="4">Ankyrin repeat-containing domain protein</fullName>
    </submittedName>
</protein>
<dbReference type="Gene3D" id="1.25.40.20">
    <property type="entry name" value="Ankyrin repeat-containing domain"/>
    <property type="match status" value="2"/>
</dbReference>
<dbReference type="InterPro" id="IPR050745">
    <property type="entry name" value="Multifunctional_regulatory"/>
</dbReference>
<dbReference type="EMBL" id="ML742387">
    <property type="protein sequence ID" value="KAE8145094.1"/>
    <property type="molecule type" value="Genomic_DNA"/>
</dbReference>
<evidence type="ECO:0000256" key="1">
    <source>
        <dbReference type="ARBA" id="ARBA00022737"/>
    </source>
</evidence>
<evidence type="ECO:0000256" key="2">
    <source>
        <dbReference type="ARBA" id="ARBA00023043"/>
    </source>
</evidence>
<keyword evidence="1" id="KW-0677">Repeat</keyword>
<reference evidence="4 5" key="1">
    <citation type="submission" date="2019-04" db="EMBL/GenBank/DDBJ databases">
        <title>Friends and foes A comparative genomics study of 23 Aspergillus species from section Flavi.</title>
        <authorList>
            <consortium name="DOE Joint Genome Institute"/>
            <person name="Kjaerbolling I."/>
            <person name="Vesth T."/>
            <person name="Frisvad J.C."/>
            <person name="Nybo J.L."/>
            <person name="Theobald S."/>
            <person name="Kildgaard S."/>
            <person name="Isbrandt T."/>
            <person name="Kuo A."/>
            <person name="Sato A."/>
            <person name="Lyhne E.K."/>
            <person name="Kogle M.E."/>
            <person name="Wiebenga A."/>
            <person name="Kun R.S."/>
            <person name="Lubbers R.J."/>
            <person name="Makela M.R."/>
            <person name="Barry K."/>
            <person name="Chovatia M."/>
            <person name="Clum A."/>
            <person name="Daum C."/>
            <person name="Haridas S."/>
            <person name="He G."/>
            <person name="LaButti K."/>
            <person name="Lipzen A."/>
            <person name="Mondo S."/>
            <person name="Riley R."/>
            <person name="Salamov A."/>
            <person name="Simmons B.A."/>
            <person name="Magnuson J.K."/>
            <person name="Henrissat B."/>
            <person name="Mortensen U.H."/>
            <person name="Larsen T.O."/>
            <person name="Devries R.P."/>
            <person name="Grigoriev I.V."/>
            <person name="Machida M."/>
            <person name="Baker S.E."/>
            <person name="Andersen M.R."/>
        </authorList>
    </citation>
    <scope>NUCLEOTIDE SEQUENCE [LARGE SCALE GENOMIC DNA]</scope>
    <source>
        <strain evidence="4 5">IBT 18842</strain>
    </source>
</reference>
<proteinExistence type="predicted"/>
<feature type="repeat" description="ANK" evidence="3">
    <location>
        <begin position="181"/>
        <end position="210"/>
    </location>
</feature>
<dbReference type="SMART" id="SM00248">
    <property type="entry name" value="ANK"/>
    <property type="match status" value="4"/>
</dbReference>
<name>A0A5N6TFE4_ASPAV</name>
<dbReference type="AlphaFoldDB" id="A0A5N6TFE4"/>
<dbReference type="InterPro" id="IPR036770">
    <property type="entry name" value="Ankyrin_rpt-contain_sf"/>
</dbReference>
<dbReference type="PROSITE" id="PS50297">
    <property type="entry name" value="ANK_REP_REGION"/>
    <property type="match status" value="1"/>
</dbReference>
<dbReference type="Proteomes" id="UP000325780">
    <property type="component" value="Unassembled WGS sequence"/>
</dbReference>
<evidence type="ECO:0000313" key="4">
    <source>
        <dbReference type="EMBL" id="KAE8145094.1"/>
    </source>
</evidence>
<dbReference type="OrthoDB" id="426293at2759"/>
<evidence type="ECO:0000313" key="5">
    <source>
        <dbReference type="Proteomes" id="UP000325780"/>
    </source>
</evidence>
<evidence type="ECO:0000256" key="3">
    <source>
        <dbReference type="PROSITE-ProRule" id="PRU00023"/>
    </source>
</evidence>